<feature type="region of interest" description="Disordered" evidence="5">
    <location>
        <begin position="190"/>
        <end position="211"/>
    </location>
</feature>
<evidence type="ECO:0000256" key="3">
    <source>
        <dbReference type="ARBA" id="ARBA00022801"/>
    </source>
</evidence>
<dbReference type="PANTHER" id="PTHR46233:SF3">
    <property type="entry name" value="HYDROXYACYLGLUTATHIONE HYDROLASE GLOC"/>
    <property type="match status" value="1"/>
</dbReference>
<dbReference type="PANTHER" id="PTHR46233">
    <property type="entry name" value="HYDROXYACYLGLUTATHIONE HYDROLASE GLOC"/>
    <property type="match status" value="1"/>
</dbReference>
<feature type="domain" description="Metallo-beta-lactamase" evidence="6">
    <location>
        <begin position="13"/>
        <end position="191"/>
    </location>
</feature>
<evidence type="ECO:0000256" key="2">
    <source>
        <dbReference type="ARBA" id="ARBA00022723"/>
    </source>
</evidence>
<dbReference type="Pfam" id="PF00753">
    <property type="entry name" value="Lactamase_B"/>
    <property type="match status" value="1"/>
</dbReference>
<accession>A0A264W5G7</accession>
<evidence type="ECO:0000313" key="8">
    <source>
        <dbReference type="Proteomes" id="UP000217065"/>
    </source>
</evidence>
<dbReference type="InterPro" id="IPR001279">
    <property type="entry name" value="Metallo-B-lactamas"/>
</dbReference>
<dbReference type="EMBL" id="NOKQ01000187">
    <property type="protein sequence ID" value="OZS78822.1"/>
    <property type="molecule type" value="Genomic_DNA"/>
</dbReference>
<dbReference type="AlphaFoldDB" id="A0A264W5G7"/>
<keyword evidence="4" id="KW-0862">Zinc</keyword>
<reference evidence="7 8" key="1">
    <citation type="submission" date="2017-07" db="EMBL/GenBank/DDBJ databases">
        <title>Tetzosporium hominis gen.nov. sp.nov.</title>
        <authorList>
            <person name="Tetz G."/>
            <person name="Tetz V."/>
        </authorList>
    </citation>
    <scope>NUCLEOTIDE SEQUENCE [LARGE SCALE GENOMIC DNA]</scope>
    <source>
        <strain evidence="7 8">VT-49</strain>
    </source>
</reference>
<evidence type="ECO:0000259" key="6">
    <source>
        <dbReference type="SMART" id="SM00849"/>
    </source>
</evidence>
<dbReference type="GO" id="GO:0046872">
    <property type="term" value="F:metal ion binding"/>
    <property type="evidence" value="ECO:0007669"/>
    <property type="project" value="UniProtKB-KW"/>
</dbReference>
<evidence type="ECO:0000256" key="4">
    <source>
        <dbReference type="ARBA" id="ARBA00022833"/>
    </source>
</evidence>
<keyword evidence="2" id="KW-0479">Metal-binding</keyword>
<organism evidence="7 8">
    <name type="scientific">Tetzosporium hominis</name>
    <dbReference type="NCBI Taxonomy" id="2020506"/>
    <lineage>
        <taxon>Bacteria</taxon>
        <taxon>Bacillati</taxon>
        <taxon>Bacillota</taxon>
        <taxon>Bacilli</taxon>
        <taxon>Bacillales</taxon>
        <taxon>Caryophanaceae</taxon>
        <taxon>Tetzosporium</taxon>
    </lineage>
</organism>
<evidence type="ECO:0000313" key="7">
    <source>
        <dbReference type="EMBL" id="OZS78822.1"/>
    </source>
</evidence>
<dbReference type="RefSeq" id="WP_094942056.1">
    <property type="nucleotide sequence ID" value="NZ_NOKQ01000187.1"/>
</dbReference>
<comment type="caution">
    <text evidence="7">The sequence shown here is derived from an EMBL/GenBank/DDBJ whole genome shotgun (WGS) entry which is preliminary data.</text>
</comment>
<dbReference type="OrthoDB" id="9802248at2"/>
<dbReference type="GO" id="GO:0016787">
    <property type="term" value="F:hydrolase activity"/>
    <property type="evidence" value="ECO:0007669"/>
    <property type="project" value="UniProtKB-KW"/>
</dbReference>
<name>A0A264W5G7_9BACL</name>
<dbReference type="Gene3D" id="3.60.15.10">
    <property type="entry name" value="Ribonuclease Z/Hydroxyacylglutathione hydrolase-like"/>
    <property type="match status" value="1"/>
</dbReference>
<protein>
    <recommendedName>
        <fullName evidence="6">Metallo-beta-lactamase domain-containing protein</fullName>
    </recommendedName>
</protein>
<sequence>MTTIRRLPLGPIQTNCYIIRSGQQAIIIDPSDDSSKIIQALEQSAVKPIAIFLTHAHFDHIGALQALVDRYNLPVYLHKAEFRWLQDPMLNGSGKYAELPDIQVDVQVTELAEGTFTLEGFTFEVLETPGHSPGSVSYYFKDKGFIVSGDVLFQGSIGRTDLAGGNLQTLMQSITRKLLDLPEETIVYSGHGPETTIGDEMDSNPFLNGFN</sequence>
<dbReference type="Proteomes" id="UP000217065">
    <property type="component" value="Unassembled WGS sequence"/>
</dbReference>
<dbReference type="CDD" id="cd06262">
    <property type="entry name" value="metallo-hydrolase-like_MBL-fold"/>
    <property type="match status" value="1"/>
</dbReference>
<keyword evidence="3" id="KW-0378">Hydrolase</keyword>
<dbReference type="SMART" id="SM00849">
    <property type="entry name" value="Lactamase_B"/>
    <property type="match status" value="1"/>
</dbReference>
<proteinExistence type="predicted"/>
<dbReference type="InterPro" id="IPR051453">
    <property type="entry name" value="MBL_Glyoxalase_II"/>
</dbReference>
<keyword evidence="8" id="KW-1185">Reference proteome</keyword>
<dbReference type="SUPFAM" id="SSF56281">
    <property type="entry name" value="Metallo-hydrolase/oxidoreductase"/>
    <property type="match status" value="1"/>
</dbReference>
<comment type="cofactor">
    <cofactor evidence="1">
        <name>Zn(2+)</name>
        <dbReference type="ChEBI" id="CHEBI:29105"/>
    </cofactor>
</comment>
<evidence type="ECO:0000256" key="5">
    <source>
        <dbReference type="SAM" id="MobiDB-lite"/>
    </source>
</evidence>
<evidence type="ECO:0000256" key="1">
    <source>
        <dbReference type="ARBA" id="ARBA00001947"/>
    </source>
</evidence>
<gene>
    <name evidence="7" type="ORF">CF394_04605</name>
</gene>
<dbReference type="InterPro" id="IPR036866">
    <property type="entry name" value="RibonucZ/Hydroxyglut_hydro"/>
</dbReference>